<evidence type="ECO:0000313" key="2">
    <source>
        <dbReference type="EMBL" id="GCF15953.1"/>
    </source>
</evidence>
<dbReference type="Proteomes" id="UP000304382">
    <property type="component" value="Unassembled WGS sequence"/>
</dbReference>
<dbReference type="InterPro" id="IPR053520">
    <property type="entry name" value="Transposase_Tn903"/>
</dbReference>
<dbReference type="InterPro" id="IPR002559">
    <property type="entry name" value="Transposase_11"/>
</dbReference>
<reference evidence="2 3" key="1">
    <citation type="submission" date="2019-02" db="EMBL/GenBank/DDBJ databases">
        <title>Haloarcula mannanilyticum sp. nov., a mannan degrading haloarchaeon isolated from commercial salt.</title>
        <authorList>
            <person name="Enomoto S."/>
            <person name="Shimane Y."/>
            <person name="Kamekura M."/>
            <person name="Ito T."/>
            <person name="Moriya O."/>
            <person name="Ihara K."/>
            <person name="Takahashi-Ando N."/>
            <person name="Fukushima Y."/>
            <person name="Yoshida Y."/>
            <person name="Usama R."/>
            <person name="Takai K."/>
            <person name="Minegishi H."/>
        </authorList>
    </citation>
    <scope>NUCLEOTIDE SEQUENCE [LARGE SCALE GENOMIC DNA]</scope>
    <source>
        <strain evidence="2 3">MD130-1</strain>
    </source>
</reference>
<accession>A0A4C2ETL6</accession>
<evidence type="ECO:0000259" key="1">
    <source>
        <dbReference type="Pfam" id="PF01609"/>
    </source>
</evidence>
<name>A0A4C2ETL6_9EURY</name>
<feature type="domain" description="Transposase IS4-like" evidence="1">
    <location>
        <begin position="109"/>
        <end position="270"/>
    </location>
</feature>
<comment type="caution">
    <text evidence="2">The sequence shown here is derived from an EMBL/GenBank/DDBJ whole genome shotgun (WGS) entry which is preliminary data.</text>
</comment>
<dbReference type="GO" id="GO:0003677">
    <property type="term" value="F:DNA binding"/>
    <property type="evidence" value="ECO:0007669"/>
    <property type="project" value="InterPro"/>
</dbReference>
<dbReference type="Pfam" id="PF01609">
    <property type="entry name" value="DDE_Tnp_1"/>
    <property type="match status" value="1"/>
</dbReference>
<protein>
    <submittedName>
        <fullName evidence="2">IS5/IS1182 family transposase</fullName>
    </submittedName>
</protein>
<keyword evidence="3" id="KW-1185">Reference proteome</keyword>
<gene>
    <name evidence="2" type="ORF">Harman_38880</name>
</gene>
<dbReference type="AlphaFoldDB" id="A0A4C2ETL6"/>
<dbReference type="OrthoDB" id="110773at2157"/>
<proteinExistence type="predicted"/>
<dbReference type="RefSeq" id="WP_137685348.1">
    <property type="nucleotide sequence ID" value="NZ_BIXZ01000012.1"/>
</dbReference>
<dbReference type="GO" id="GO:0004803">
    <property type="term" value="F:transposase activity"/>
    <property type="evidence" value="ECO:0007669"/>
    <property type="project" value="InterPro"/>
</dbReference>
<organism evidence="2 3">
    <name type="scientific">Haloarcula mannanilytica</name>
    <dbReference type="NCBI Taxonomy" id="2509225"/>
    <lineage>
        <taxon>Archaea</taxon>
        <taxon>Methanobacteriati</taxon>
        <taxon>Methanobacteriota</taxon>
        <taxon>Stenosarchaea group</taxon>
        <taxon>Halobacteria</taxon>
        <taxon>Halobacteriales</taxon>
        <taxon>Haloarculaceae</taxon>
        <taxon>Haloarcula</taxon>
    </lineage>
</organism>
<dbReference type="EMBL" id="BIXZ01000012">
    <property type="protein sequence ID" value="GCF15953.1"/>
    <property type="molecule type" value="Genomic_DNA"/>
</dbReference>
<sequence>MNLTSRFTEEMVSLAKSYCDDPDETAAPEGGGSFAEYAMISLHGLRIFLDETYEMIIDRLEVMPPILEIVGLKADDLPDPSTLNKWLDKIVMQVWRVLLRHSAQLHEPSPHLAVDATYYERSPASKHYCDRTNYRVQTVEATKIVDTETQAILDVHCTTTREGSDADVCAQLARRYAGELQSLAADRGYDSQPLRETLREMGIRPLVKHRIFAPYDHAHNARIEDDLYNQRSMTETVNSSVKRSYGSAVRAREWYREFREIVLMCTVYNIKQYVTA</sequence>
<evidence type="ECO:0000313" key="3">
    <source>
        <dbReference type="Proteomes" id="UP000304382"/>
    </source>
</evidence>
<dbReference type="NCBIfam" id="NF033579">
    <property type="entry name" value="transpos_IS5_2"/>
    <property type="match status" value="1"/>
</dbReference>
<dbReference type="GO" id="GO:0006313">
    <property type="term" value="P:DNA transposition"/>
    <property type="evidence" value="ECO:0007669"/>
    <property type="project" value="InterPro"/>
</dbReference>